<dbReference type="Proteomes" id="UP001596052">
    <property type="component" value="Unassembled WGS sequence"/>
</dbReference>
<feature type="signal peptide" evidence="1">
    <location>
        <begin position="1"/>
        <end position="30"/>
    </location>
</feature>
<dbReference type="EMBL" id="JBHSMQ010000003">
    <property type="protein sequence ID" value="MFC5455390.1"/>
    <property type="molecule type" value="Genomic_DNA"/>
</dbReference>
<name>A0ABW0KPL6_9BACT</name>
<feature type="chain" id="PRO_5047185948" evidence="1">
    <location>
        <begin position="31"/>
        <end position="413"/>
    </location>
</feature>
<keyword evidence="3" id="KW-1185">Reference proteome</keyword>
<proteinExistence type="predicted"/>
<evidence type="ECO:0000256" key="1">
    <source>
        <dbReference type="SAM" id="SignalP"/>
    </source>
</evidence>
<reference evidence="3" key="1">
    <citation type="journal article" date="2019" name="Int. J. Syst. Evol. Microbiol.">
        <title>The Global Catalogue of Microorganisms (GCM) 10K type strain sequencing project: providing services to taxonomists for standard genome sequencing and annotation.</title>
        <authorList>
            <consortium name="The Broad Institute Genomics Platform"/>
            <consortium name="The Broad Institute Genome Sequencing Center for Infectious Disease"/>
            <person name="Wu L."/>
            <person name="Ma J."/>
        </authorList>
    </citation>
    <scope>NUCLEOTIDE SEQUENCE [LARGE SCALE GENOMIC DNA]</scope>
    <source>
        <strain evidence="3">CGMCC 4.1469</strain>
    </source>
</reference>
<evidence type="ECO:0000313" key="2">
    <source>
        <dbReference type="EMBL" id="MFC5455390.1"/>
    </source>
</evidence>
<organism evidence="2 3">
    <name type="scientific">Prosthecobacter fluviatilis</name>
    <dbReference type="NCBI Taxonomy" id="445931"/>
    <lineage>
        <taxon>Bacteria</taxon>
        <taxon>Pseudomonadati</taxon>
        <taxon>Verrucomicrobiota</taxon>
        <taxon>Verrucomicrobiia</taxon>
        <taxon>Verrucomicrobiales</taxon>
        <taxon>Verrucomicrobiaceae</taxon>
        <taxon>Prosthecobacter</taxon>
    </lineage>
</organism>
<dbReference type="InterPro" id="IPR023614">
    <property type="entry name" value="Porin_dom_sf"/>
</dbReference>
<dbReference type="RefSeq" id="WP_377166423.1">
    <property type="nucleotide sequence ID" value="NZ_JBHSMQ010000003.1"/>
</dbReference>
<comment type="caution">
    <text evidence="2">The sequence shown here is derived from an EMBL/GenBank/DDBJ whole genome shotgun (WGS) entry which is preliminary data.</text>
</comment>
<dbReference type="SUPFAM" id="SSF56935">
    <property type="entry name" value="Porins"/>
    <property type="match status" value="1"/>
</dbReference>
<protein>
    <submittedName>
        <fullName evidence="2">Porin</fullName>
    </submittedName>
</protein>
<dbReference type="Gene3D" id="2.40.160.10">
    <property type="entry name" value="Porin"/>
    <property type="match status" value="1"/>
</dbReference>
<evidence type="ECO:0000313" key="3">
    <source>
        <dbReference type="Proteomes" id="UP001596052"/>
    </source>
</evidence>
<dbReference type="InterPro" id="IPR010870">
    <property type="entry name" value="Porin_O/P"/>
</dbReference>
<gene>
    <name evidence="2" type="ORF">ACFQDI_11020</name>
</gene>
<accession>A0ABW0KPL6</accession>
<keyword evidence="1" id="KW-0732">Signal</keyword>
<dbReference type="Pfam" id="PF07396">
    <property type="entry name" value="Porin_O_P"/>
    <property type="match status" value="1"/>
</dbReference>
<sequence length="413" mass="45690">MVQRSHPSFSLPKLLLALLLSVMVKGALQAASGYGALAAPAAAITPKKPASIYDQIWGSSVLYKAHSGFLTSLALQGILQLQDDQGWSDRGDFGSRDRPQDSRWGDFEVRRLRLGFKSKWLDGKGRLDGLIDINADFNPFYGRINILFFEYAFSEALTVGFGKHQAYFGLERTTSSREFLTIERSLLTDVLWTGWYTGIWATGKVRHFLWELAAYAGDDEREFTTFNGGAIIQAGLGYDLKEATGLDRASINFDYQKATADTSVKGSTFEGAPAPYEFESALSLNSSWEKGPCAFYTDILHGHGRESQGDVSGLILMPAFFATQKLQFVGRYQYAVAENDGLRLSSRYDRLATGITDKGHGGQYHALYLGANYYIYGHKLKLMTGLEFVTLSGGGHGGSYNGWSWSSALRLYF</sequence>